<feature type="signal peptide" evidence="1">
    <location>
        <begin position="1"/>
        <end position="29"/>
    </location>
</feature>
<comment type="caution">
    <text evidence="2">The sequence shown here is derived from an EMBL/GenBank/DDBJ whole genome shotgun (WGS) entry which is preliminary data.</text>
</comment>
<dbReference type="Proteomes" id="UP001500575">
    <property type="component" value="Unassembled WGS sequence"/>
</dbReference>
<dbReference type="RefSeq" id="WP_344304841.1">
    <property type="nucleotide sequence ID" value="NZ_BAAAQQ010000013.1"/>
</dbReference>
<dbReference type="EMBL" id="BAAAQQ010000013">
    <property type="protein sequence ID" value="GAA2130102.1"/>
    <property type="molecule type" value="Genomic_DNA"/>
</dbReference>
<evidence type="ECO:0008006" key="4">
    <source>
        <dbReference type="Google" id="ProtNLM"/>
    </source>
</evidence>
<sequence>MNVVCRRTRLLAAAAAAALALTLAGPVHTSGAAVDAAVEAPPVKAGADGPVLVVEDQATFSGFDLATDPSTGVAYLGWISSSAASPLRAVHLCVLPPGALACSGGVLTTSAVDGPSAAGLQVEVTSPGTATLVWYHNFSSNSLGALSFATYAAGVLGAPATVAGQIPPNGQLFDVVPGPGGLWAVAGDGGAGTGLRIIPNIGVNAAQPVTAPWMVGNASLAFQGSQPVLLIAKYGSIGDPLAYASGTPMGSFKSLAKTWTTGQGNDLVGTSHGVRAIASEAKASYRPAVAKWNGSEFSKPELIGENDSCPGLFHDAVTDGSGRIADVVERCGKVIIYNLPGTETAAKASFPTGGTLSSGGAQITTTTRGYGWVAWGTLSPTSVGNRLQVRAVRLPALMIEKSKNANPGKVTVKGPASCLPVVEVKAKVTAKAANGWNVASKKLTLDGDGNDATIKLDGEKLKSGEKYTLLGKAVFKKGGQTATVVQKLKFKVC</sequence>
<evidence type="ECO:0000313" key="2">
    <source>
        <dbReference type="EMBL" id="GAA2130102.1"/>
    </source>
</evidence>
<proteinExistence type="predicted"/>
<feature type="chain" id="PRO_5045279020" description="Ig-like domain-containing protein" evidence="1">
    <location>
        <begin position="30"/>
        <end position="493"/>
    </location>
</feature>
<keyword evidence="1" id="KW-0732">Signal</keyword>
<evidence type="ECO:0000256" key="1">
    <source>
        <dbReference type="SAM" id="SignalP"/>
    </source>
</evidence>
<accession>A0ABP5KG02</accession>
<gene>
    <name evidence="2" type="ORF">GCM10009843_32370</name>
</gene>
<keyword evidence="3" id="KW-1185">Reference proteome</keyword>
<evidence type="ECO:0000313" key="3">
    <source>
        <dbReference type="Proteomes" id="UP001500575"/>
    </source>
</evidence>
<reference evidence="3" key="1">
    <citation type="journal article" date="2019" name="Int. J. Syst. Evol. Microbiol.">
        <title>The Global Catalogue of Microorganisms (GCM) 10K type strain sequencing project: providing services to taxonomists for standard genome sequencing and annotation.</title>
        <authorList>
            <consortium name="The Broad Institute Genomics Platform"/>
            <consortium name="The Broad Institute Genome Sequencing Center for Infectious Disease"/>
            <person name="Wu L."/>
            <person name="Ma J."/>
        </authorList>
    </citation>
    <scope>NUCLEOTIDE SEQUENCE [LARGE SCALE GENOMIC DNA]</scope>
    <source>
        <strain evidence="3">JCM 16021</strain>
    </source>
</reference>
<protein>
    <recommendedName>
        <fullName evidence="4">Ig-like domain-containing protein</fullName>
    </recommendedName>
</protein>
<name>A0ABP5KG02_9ACTN</name>
<organism evidence="2 3">
    <name type="scientific">Nocardioides bigeumensis</name>
    <dbReference type="NCBI Taxonomy" id="433657"/>
    <lineage>
        <taxon>Bacteria</taxon>
        <taxon>Bacillati</taxon>
        <taxon>Actinomycetota</taxon>
        <taxon>Actinomycetes</taxon>
        <taxon>Propionibacteriales</taxon>
        <taxon>Nocardioidaceae</taxon>
        <taxon>Nocardioides</taxon>
    </lineage>
</organism>